<keyword evidence="4" id="KW-0233">DNA recombination</keyword>
<comment type="similarity">
    <text evidence="1">Belongs to the transposase 11 family.</text>
</comment>
<dbReference type="PANTHER" id="PTHR33258">
    <property type="entry name" value="TRANSPOSASE INSL FOR INSERTION SEQUENCE ELEMENT IS186A-RELATED"/>
    <property type="match status" value="1"/>
</dbReference>
<evidence type="ECO:0000259" key="5">
    <source>
        <dbReference type="Pfam" id="PF01609"/>
    </source>
</evidence>
<evidence type="ECO:0000313" key="6">
    <source>
        <dbReference type="EMBL" id="MCU6762700.1"/>
    </source>
</evidence>
<dbReference type="Gene3D" id="3.90.350.10">
    <property type="entry name" value="Transposase Inhibitor Protein From Tn5, Chain A, domain 1"/>
    <property type="match status" value="1"/>
</dbReference>
<organism evidence="6 7">
    <name type="scientific">Brotonthovivens ammoniilytica</name>
    <dbReference type="NCBI Taxonomy" id="2981725"/>
    <lineage>
        <taxon>Bacteria</taxon>
        <taxon>Bacillati</taxon>
        <taxon>Bacillota</taxon>
        <taxon>Clostridia</taxon>
        <taxon>Lachnospirales</taxon>
        <taxon>Lachnospiraceae</taxon>
        <taxon>Brotonthovivens</taxon>
    </lineage>
</organism>
<dbReference type="InterPro" id="IPR012337">
    <property type="entry name" value="RNaseH-like_sf"/>
</dbReference>
<dbReference type="Pfam" id="PF01609">
    <property type="entry name" value="DDE_Tnp_1"/>
    <property type="match status" value="1"/>
</dbReference>
<evidence type="ECO:0000256" key="2">
    <source>
        <dbReference type="ARBA" id="ARBA00022578"/>
    </source>
</evidence>
<keyword evidence="3" id="KW-0238">DNA-binding</keyword>
<dbReference type="EMBL" id="JAOQJQ010000004">
    <property type="protein sequence ID" value="MCU6762700.1"/>
    <property type="molecule type" value="Genomic_DNA"/>
</dbReference>
<evidence type="ECO:0000256" key="4">
    <source>
        <dbReference type="ARBA" id="ARBA00023172"/>
    </source>
</evidence>
<evidence type="ECO:0000313" key="7">
    <source>
        <dbReference type="Proteomes" id="UP001652442"/>
    </source>
</evidence>
<name>A0ABT2TKG4_9FIRM</name>
<evidence type="ECO:0000256" key="3">
    <source>
        <dbReference type="ARBA" id="ARBA00023125"/>
    </source>
</evidence>
<reference evidence="6 7" key="1">
    <citation type="journal article" date="2021" name="ISME Commun">
        <title>Automated analysis of genomic sequences facilitates high-throughput and comprehensive description of bacteria.</title>
        <authorList>
            <person name="Hitch T.C.A."/>
        </authorList>
    </citation>
    <scope>NUCLEOTIDE SEQUENCE [LARGE SCALE GENOMIC DNA]</scope>
    <source>
        <strain evidence="6 7">Sanger_109</strain>
    </source>
</reference>
<evidence type="ECO:0000256" key="1">
    <source>
        <dbReference type="ARBA" id="ARBA00010075"/>
    </source>
</evidence>
<dbReference type="RefSeq" id="WP_158425407.1">
    <property type="nucleotide sequence ID" value="NZ_JAOQJQ010000004.1"/>
</dbReference>
<dbReference type="PANTHER" id="PTHR33258:SF1">
    <property type="entry name" value="TRANSPOSASE INSL FOR INSERTION SEQUENCE ELEMENT IS186A-RELATED"/>
    <property type="match status" value="1"/>
</dbReference>
<feature type="domain" description="Transposase IS4-like" evidence="5">
    <location>
        <begin position="112"/>
        <end position="349"/>
    </location>
</feature>
<dbReference type="Proteomes" id="UP001652442">
    <property type="component" value="Unassembled WGS sequence"/>
</dbReference>
<dbReference type="SUPFAM" id="SSF53098">
    <property type="entry name" value="Ribonuclease H-like"/>
    <property type="match status" value="1"/>
</dbReference>
<proteinExistence type="inferred from homology"/>
<dbReference type="NCBIfam" id="NF033592">
    <property type="entry name" value="transpos_IS4_1"/>
    <property type="match status" value="1"/>
</dbReference>
<keyword evidence="2" id="KW-0815">Transposition</keyword>
<dbReference type="InterPro" id="IPR002559">
    <property type="entry name" value="Transposase_11"/>
</dbReference>
<comment type="caution">
    <text evidence="6">The sequence shown here is derived from an EMBL/GenBank/DDBJ whole genome shotgun (WGS) entry which is preliminary data.</text>
</comment>
<protein>
    <submittedName>
        <fullName evidence="6">IS4 family transposase</fullName>
    </submittedName>
</protein>
<accession>A0ABT2TKG4</accession>
<gene>
    <name evidence="6" type="ORF">OCV88_10180</name>
</gene>
<dbReference type="InterPro" id="IPR047952">
    <property type="entry name" value="Transpos_IS4"/>
</dbReference>
<sequence length="443" mass="52575">MDKSYKKRFQIFSEFLSEPELVNYARKDGYNTFSRKRKMPLKDMLLCCLSKKGLTTAFELRNYFKDKGELPMALSVQGYLQQRKRLNPEVFPYLNRRYLMDFYHSEEPKLWKGYLLAAVDGSKAEVPNSKENRETFGNSGNQHSRTGQVRALVSGMYDILNHFYLDIEIEHISVSEIELAKRNLKHLREMKIRQPVLAVFDRGYPSIEFIDFLEMERIHYIIRLSSNDYKSEREQMQSEDEKVILKHSSARLQKIRQKHPERYEEMKRKEETIARILKSTLPSGNELVLMTNLPDTIAAEELADLYYQRWEIEKKYHTLKNKMKFESVTGKASVYVYQDFWSQVLVYNMIQDIRNSADEEAAEAGRKSRNKYLMHTNENTAIGLFKENMLKILLEPEEKKCIQKLNKLQKEMERYVLPIRELPGNERRKNISNKYKNNQKSSF</sequence>
<keyword evidence="7" id="KW-1185">Reference proteome</keyword>